<protein>
    <recommendedName>
        <fullName evidence="9">Glycosyltransferase family 15 protein</fullName>
    </recommendedName>
</protein>
<dbReference type="GO" id="GO:0005794">
    <property type="term" value="C:Golgi apparatus"/>
    <property type="evidence" value="ECO:0007669"/>
    <property type="project" value="TreeGrafter"/>
</dbReference>
<evidence type="ECO:0000313" key="8">
    <source>
        <dbReference type="Proteomes" id="UP000006310"/>
    </source>
</evidence>
<dbReference type="RefSeq" id="XP_022462297.1">
    <property type="nucleotide sequence ID" value="XM_022608008.1"/>
</dbReference>
<dbReference type="OMA" id="VWIKYIM"/>
<dbReference type="GO" id="GO:0006493">
    <property type="term" value="P:protein O-linked glycosylation"/>
    <property type="evidence" value="ECO:0007669"/>
    <property type="project" value="TreeGrafter"/>
</dbReference>
<dbReference type="STRING" id="1071383.J7S3L8"/>
<reference evidence="7 8" key="1">
    <citation type="journal article" date="2011" name="Proc. Natl. Acad. Sci. U.S.A.">
        <title>Evolutionary erosion of yeast sex chromosomes by mating-type switching accidents.</title>
        <authorList>
            <person name="Gordon J.L."/>
            <person name="Armisen D."/>
            <person name="Proux-Wera E."/>
            <person name="Oheigeartaigh S.S."/>
            <person name="Byrne K.P."/>
            <person name="Wolfe K.H."/>
        </authorList>
    </citation>
    <scope>NUCLEOTIDE SEQUENCE [LARGE SCALE GENOMIC DNA]</scope>
    <source>
        <strain evidence="8">ATCC MYA-139 / BCRC 22969 / CBS 8797 / CCRC 22969 / KCTC 17520 / NBRC 10181 / NCYC 3082</strain>
    </source>
</reference>
<evidence type="ECO:0000256" key="6">
    <source>
        <dbReference type="SAM" id="MobiDB-lite"/>
    </source>
</evidence>
<feature type="compositionally biased region" description="Polar residues" evidence="6">
    <location>
        <begin position="97"/>
        <end position="111"/>
    </location>
</feature>
<dbReference type="AlphaFoldDB" id="J7S3L8"/>
<dbReference type="Proteomes" id="UP000006310">
    <property type="component" value="Chromosome 1"/>
</dbReference>
<dbReference type="PANTHER" id="PTHR31121">
    <property type="entry name" value="ALPHA-1,2 MANNOSYLTRANSFERASE KTR1"/>
    <property type="match status" value="1"/>
</dbReference>
<evidence type="ECO:0000256" key="3">
    <source>
        <dbReference type="ARBA" id="ARBA00022676"/>
    </source>
</evidence>
<organism evidence="7 8">
    <name type="scientific">Huiozyma naganishii (strain ATCC MYA-139 / BCRC 22969 / CBS 8797 / KCTC 17520 / NBRC 10181 / NCYC 3082 / Yp74L-3)</name>
    <name type="common">Yeast</name>
    <name type="synonym">Kazachstania naganishii</name>
    <dbReference type="NCBI Taxonomy" id="1071383"/>
    <lineage>
        <taxon>Eukaryota</taxon>
        <taxon>Fungi</taxon>
        <taxon>Dikarya</taxon>
        <taxon>Ascomycota</taxon>
        <taxon>Saccharomycotina</taxon>
        <taxon>Saccharomycetes</taxon>
        <taxon>Saccharomycetales</taxon>
        <taxon>Saccharomycetaceae</taxon>
        <taxon>Huiozyma</taxon>
    </lineage>
</organism>
<keyword evidence="5" id="KW-0812">Transmembrane</keyword>
<evidence type="ECO:0000313" key="7">
    <source>
        <dbReference type="EMBL" id="CCK68051.1"/>
    </source>
</evidence>
<accession>J7S3L8</accession>
<dbReference type="PANTHER" id="PTHR31121:SF7">
    <property type="entry name" value="MANNOSYLTRANSFERASE KTR4-RELATED"/>
    <property type="match status" value="1"/>
</dbReference>
<dbReference type="Gene3D" id="3.90.550.10">
    <property type="entry name" value="Spore Coat Polysaccharide Biosynthesis Protein SpsA, Chain A"/>
    <property type="match status" value="1"/>
</dbReference>
<evidence type="ECO:0000256" key="4">
    <source>
        <dbReference type="ARBA" id="ARBA00022679"/>
    </source>
</evidence>
<keyword evidence="5" id="KW-0735">Signal-anchor</keyword>
<dbReference type="KEGG" id="kng:KNAG_0A03710"/>
<gene>
    <name evidence="7" type="primary">KNAG0A03710</name>
    <name evidence="7" type="ordered locus">KNAG_0A03710</name>
</gene>
<dbReference type="OrthoDB" id="439943at2759"/>
<dbReference type="HOGENOM" id="CLU_024327_1_1_1"/>
<keyword evidence="8" id="KW-1185">Reference proteome</keyword>
<dbReference type="InterPro" id="IPR002685">
    <property type="entry name" value="Glyco_trans_15"/>
</dbReference>
<dbReference type="eggNOG" id="KOG4472">
    <property type="taxonomic scope" value="Eukaryota"/>
</dbReference>
<dbReference type="Pfam" id="PF01793">
    <property type="entry name" value="Glyco_transf_15"/>
    <property type="match status" value="1"/>
</dbReference>
<evidence type="ECO:0000256" key="2">
    <source>
        <dbReference type="ARBA" id="ARBA00007677"/>
    </source>
</evidence>
<keyword evidence="4" id="KW-0808">Transferase</keyword>
<dbReference type="GO" id="GO:0000026">
    <property type="term" value="F:alpha-1,2-mannosyltransferase activity"/>
    <property type="evidence" value="ECO:0007669"/>
    <property type="project" value="TreeGrafter"/>
</dbReference>
<dbReference type="GeneID" id="34523686"/>
<dbReference type="InterPro" id="IPR029044">
    <property type="entry name" value="Nucleotide-diphossugar_trans"/>
</dbReference>
<reference evidence="8" key="2">
    <citation type="submission" date="2012-08" db="EMBL/GenBank/DDBJ databases">
        <title>Genome sequence of Kazachstania naganishii.</title>
        <authorList>
            <person name="Gordon J.L."/>
            <person name="Armisen D."/>
            <person name="Proux-Wera E."/>
            <person name="OhEigeartaigh S.S."/>
            <person name="Byrne K.P."/>
            <person name="Wolfe K.H."/>
        </authorList>
    </citation>
    <scope>NUCLEOTIDE SEQUENCE [LARGE SCALE GENOMIC DNA]</scope>
    <source>
        <strain evidence="8">ATCC MYA-139 / BCRC 22969 / CBS 8797 / CCRC 22969 / KCTC 17520 / NBRC 10181 / NCYC 3082</strain>
    </source>
</reference>
<keyword evidence="3" id="KW-0328">Glycosyltransferase</keyword>
<dbReference type="GO" id="GO:0006487">
    <property type="term" value="P:protein N-linked glycosylation"/>
    <property type="evidence" value="ECO:0007669"/>
    <property type="project" value="TreeGrafter"/>
</dbReference>
<dbReference type="GO" id="GO:0000032">
    <property type="term" value="P:cell wall mannoprotein biosynthetic process"/>
    <property type="evidence" value="ECO:0007669"/>
    <property type="project" value="TreeGrafter"/>
</dbReference>
<feature type="region of interest" description="Disordered" evidence="6">
    <location>
        <begin position="67"/>
        <end position="112"/>
    </location>
</feature>
<feature type="compositionally biased region" description="Basic and acidic residues" evidence="6">
    <location>
        <begin position="73"/>
        <end position="85"/>
    </location>
</feature>
<dbReference type="SUPFAM" id="SSF53448">
    <property type="entry name" value="Nucleotide-diphospho-sugar transferases"/>
    <property type="match status" value="1"/>
</dbReference>
<dbReference type="EMBL" id="HE978314">
    <property type="protein sequence ID" value="CCK68051.1"/>
    <property type="molecule type" value="Genomic_DNA"/>
</dbReference>
<comment type="subcellular location">
    <subcellularLocation>
        <location evidence="1">Membrane</location>
        <topology evidence="1">Single-pass type II membrane protein</topology>
    </subcellularLocation>
</comment>
<name>J7S3L8_HUIN7</name>
<evidence type="ECO:0000256" key="1">
    <source>
        <dbReference type="ARBA" id="ARBA00004606"/>
    </source>
</evidence>
<sequence>MRILFAGFRRMRLKTIVFSVTLLAALITTFCIVTQYSGGQSDALETARTHYNGAISYVGEKLASYGDSAGSDANKEGDTAVKDETTPEGSGKENVQLEESNMGQHSNSTTGDAKVDEALIHYQESQLTSSEDEIKKLEDSEIEQTSMPFEDDNLINKLERPLYAISGAEAANASNALLLENTEIYKKLLDEPITEPKVGGLIRENDPVAGKGNATIMALVQNKDVDAIVGTIQQLEEKFNAKFAYPYTLMNEEYFTDEFKNRITSMLPVDRVVHFAKIDSEDWDVPEDIDMKKYKENMNQLDRDSVQYAKKISYHNMCRFYSSKFYHQDVLNNYKYVWRIEPNVNFYCDIDYDIFQFMEENQKIYGFTLSLYDSPQSVRSLWNVTLGFVKENPHYLNRNGAFEWIKENLQKPENFNMTDGYSTCHFWTNFEIVDLDFLRSEPYEKYMDHLEKQGGFYYERWGDAPVRSLALALFADKSQIHWFRDVAYHHFPYTNCPSSPMGSRRCDGKCTPGVFSAYDNLIVENCLPTWIKYSMSEEQLDMY</sequence>
<evidence type="ECO:0000256" key="5">
    <source>
        <dbReference type="ARBA" id="ARBA00022968"/>
    </source>
</evidence>
<comment type="similarity">
    <text evidence="2">Belongs to the glycosyltransferase 15 family.</text>
</comment>
<dbReference type="GO" id="GO:0016020">
    <property type="term" value="C:membrane"/>
    <property type="evidence" value="ECO:0007669"/>
    <property type="project" value="UniProtKB-SubCell"/>
</dbReference>
<evidence type="ECO:0008006" key="9">
    <source>
        <dbReference type="Google" id="ProtNLM"/>
    </source>
</evidence>
<dbReference type="FunFam" id="3.90.550.10:FF:000051">
    <property type="entry name" value="Alpha-1,2-mannosyltransferase (Ktr4)"/>
    <property type="match status" value="1"/>
</dbReference>
<proteinExistence type="inferred from homology"/>